<sequence length="292" mass="33489">MVVFTCNHCGESLHKPKVEKHYAFVCRRVKFLTCVDCFKDFREEEYASHTKCLTEEQRYSAKGTVPNGVVKKGELKQESWVDMIKSIIEKETNLRPSQRNLLQTISNYDNTPRKKPKFFNFIKSCLGGRVNMKDVEECWNIIEKYKISNAQKTTNGSSDNTQKQNTTNGSSEPPSVKEESTKKRKSNDIAEEPIKKKKKHSTKENDSTDIVVETTDVTQTEEVQKFDFNSKILSILENKGTVSLKKLEKKVVNAYLKHKGLTEATPKITKKFNKKLKNIQNIEIVGENATLK</sequence>
<dbReference type="InterPro" id="IPR036236">
    <property type="entry name" value="Znf_C2H2_sf"/>
</dbReference>
<dbReference type="EMBL" id="OU900098">
    <property type="protein sequence ID" value="CAG9862590.1"/>
    <property type="molecule type" value="Genomic_DNA"/>
</dbReference>
<dbReference type="Proteomes" id="UP001153712">
    <property type="component" value="Chromosome 5"/>
</dbReference>
<feature type="region of interest" description="Disordered" evidence="8">
    <location>
        <begin position="151"/>
        <end position="207"/>
    </location>
</feature>
<evidence type="ECO:0000256" key="6">
    <source>
        <dbReference type="ARBA" id="ARBA00023242"/>
    </source>
</evidence>
<evidence type="ECO:0000256" key="7">
    <source>
        <dbReference type="PROSITE-ProRule" id="PRU01145"/>
    </source>
</evidence>
<keyword evidence="3" id="KW-0677">Repeat</keyword>
<feature type="domain" description="Zinc finger C2H2 LYAR-type" evidence="9">
    <location>
        <begin position="32"/>
        <end position="59"/>
    </location>
</feature>
<dbReference type="FunFam" id="3.30.1490.490:FF:000001">
    <property type="entry name" value="cell growth-regulating nucleolar protein-like"/>
    <property type="match status" value="1"/>
</dbReference>
<evidence type="ECO:0000256" key="3">
    <source>
        <dbReference type="ARBA" id="ARBA00022737"/>
    </source>
</evidence>
<gene>
    <name evidence="11" type="ORF">PHYEVI_LOCUS8900</name>
</gene>
<dbReference type="InterPro" id="IPR014898">
    <property type="entry name" value="Znf_C2H2_LYAR"/>
</dbReference>
<dbReference type="GO" id="GO:0005730">
    <property type="term" value="C:nucleolus"/>
    <property type="evidence" value="ECO:0007669"/>
    <property type="project" value="TreeGrafter"/>
</dbReference>
<evidence type="ECO:0000313" key="11">
    <source>
        <dbReference type="EMBL" id="CAG9862590.1"/>
    </source>
</evidence>
<name>A0A9N9TXS2_PHYSR</name>
<dbReference type="SUPFAM" id="SSF57667">
    <property type="entry name" value="beta-beta-alpha zinc fingers"/>
    <property type="match status" value="2"/>
</dbReference>
<evidence type="ECO:0000256" key="2">
    <source>
        <dbReference type="ARBA" id="ARBA00022723"/>
    </source>
</evidence>
<protein>
    <recommendedName>
        <fullName evidence="13">Cell growth-regulating nucleolar protein</fullName>
    </recommendedName>
</protein>
<dbReference type="GO" id="GO:0003677">
    <property type="term" value="F:DNA binding"/>
    <property type="evidence" value="ECO:0007669"/>
    <property type="project" value="InterPro"/>
</dbReference>
<keyword evidence="4 7" id="KW-0863">Zinc-finger</keyword>
<evidence type="ECO:0000256" key="1">
    <source>
        <dbReference type="ARBA" id="ARBA00004123"/>
    </source>
</evidence>
<keyword evidence="2" id="KW-0479">Metal-binding</keyword>
<dbReference type="InterPro" id="IPR039999">
    <property type="entry name" value="LYAR"/>
</dbReference>
<dbReference type="Pfam" id="PF25879">
    <property type="entry name" value="WHD_LYAR"/>
    <property type="match status" value="1"/>
</dbReference>
<keyword evidence="6" id="KW-0539">Nucleus</keyword>
<organism evidence="11 12">
    <name type="scientific">Phyllotreta striolata</name>
    <name type="common">Striped flea beetle</name>
    <name type="synonym">Crioceris striolata</name>
    <dbReference type="NCBI Taxonomy" id="444603"/>
    <lineage>
        <taxon>Eukaryota</taxon>
        <taxon>Metazoa</taxon>
        <taxon>Ecdysozoa</taxon>
        <taxon>Arthropoda</taxon>
        <taxon>Hexapoda</taxon>
        <taxon>Insecta</taxon>
        <taxon>Pterygota</taxon>
        <taxon>Neoptera</taxon>
        <taxon>Endopterygota</taxon>
        <taxon>Coleoptera</taxon>
        <taxon>Polyphaga</taxon>
        <taxon>Cucujiformia</taxon>
        <taxon>Chrysomeloidea</taxon>
        <taxon>Chrysomelidae</taxon>
        <taxon>Galerucinae</taxon>
        <taxon>Alticini</taxon>
        <taxon>Phyllotreta</taxon>
    </lineage>
</organism>
<reference evidence="11" key="1">
    <citation type="submission" date="2022-01" db="EMBL/GenBank/DDBJ databases">
        <authorList>
            <person name="King R."/>
        </authorList>
    </citation>
    <scope>NUCLEOTIDE SEQUENCE</scope>
</reference>
<evidence type="ECO:0000259" key="10">
    <source>
        <dbReference type="Pfam" id="PF25879"/>
    </source>
</evidence>
<dbReference type="GO" id="GO:0006364">
    <property type="term" value="P:rRNA processing"/>
    <property type="evidence" value="ECO:0007669"/>
    <property type="project" value="TreeGrafter"/>
</dbReference>
<evidence type="ECO:0000256" key="8">
    <source>
        <dbReference type="SAM" id="MobiDB-lite"/>
    </source>
</evidence>
<keyword evidence="12" id="KW-1185">Reference proteome</keyword>
<evidence type="ECO:0000259" key="9">
    <source>
        <dbReference type="Pfam" id="PF08790"/>
    </source>
</evidence>
<proteinExistence type="predicted"/>
<keyword evidence="5" id="KW-0862">Zinc</keyword>
<evidence type="ECO:0000256" key="5">
    <source>
        <dbReference type="ARBA" id="ARBA00022833"/>
    </source>
</evidence>
<feature type="domain" description="Cell growth-regulating nucleolar protein-like winged helix" evidence="10">
    <location>
        <begin position="224"/>
        <end position="291"/>
    </location>
</feature>
<comment type="subcellular location">
    <subcellularLocation>
        <location evidence="1">Nucleus</location>
    </subcellularLocation>
</comment>
<feature type="compositionally biased region" description="Polar residues" evidence="8">
    <location>
        <begin position="151"/>
        <end position="173"/>
    </location>
</feature>
<evidence type="ECO:0000256" key="4">
    <source>
        <dbReference type="ARBA" id="ARBA00022771"/>
    </source>
</evidence>
<dbReference type="OrthoDB" id="21474at2759"/>
<dbReference type="Pfam" id="PF08790">
    <property type="entry name" value="zf-LYAR"/>
    <property type="match status" value="1"/>
</dbReference>
<evidence type="ECO:0008006" key="13">
    <source>
        <dbReference type="Google" id="ProtNLM"/>
    </source>
</evidence>
<dbReference type="PANTHER" id="PTHR13100">
    <property type="entry name" value="CELL GROWTH-REGULATING NUCLEOLAR PROTEIN LYAR"/>
    <property type="match status" value="1"/>
</dbReference>
<accession>A0A9N9TXS2</accession>
<evidence type="ECO:0000313" key="12">
    <source>
        <dbReference type="Proteomes" id="UP001153712"/>
    </source>
</evidence>
<dbReference type="GO" id="GO:0008270">
    <property type="term" value="F:zinc ion binding"/>
    <property type="evidence" value="ECO:0007669"/>
    <property type="project" value="UniProtKB-KW"/>
</dbReference>
<feature type="compositionally biased region" description="Basic and acidic residues" evidence="8">
    <location>
        <begin position="175"/>
        <end position="194"/>
    </location>
</feature>
<dbReference type="InterPro" id="IPR058719">
    <property type="entry name" value="WHD_LYAR"/>
</dbReference>
<dbReference type="AlphaFoldDB" id="A0A9N9TXS2"/>
<dbReference type="PANTHER" id="PTHR13100:SF10">
    <property type="entry name" value="CELL GROWTH-REGULATING NUCLEOLAR PROTEIN"/>
    <property type="match status" value="1"/>
</dbReference>
<dbReference type="GO" id="GO:0000122">
    <property type="term" value="P:negative regulation of transcription by RNA polymerase II"/>
    <property type="evidence" value="ECO:0007669"/>
    <property type="project" value="TreeGrafter"/>
</dbReference>
<dbReference type="Gene3D" id="3.30.1490.490">
    <property type="match status" value="1"/>
</dbReference>
<dbReference type="PROSITE" id="PS51804">
    <property type="entry name" value="ZF_C2HC_LYAR"/>
    <property type="match status" value="1"/>
</dbReference>